<dbReference type="EMBL" id="JAUEPU010000001">
    <property type="protein sequence ID" value="KAK0506728.1"/>
    <property type="molecule type" value="Genomic_DNA"/>
</dbReference>
<keyword evidence="1" id="KW-0479">Metal-binding</keyword>
<protein>
    <recommendedName>
        <fullName evidence="5">C2H2-type domain-containing protein</fullName>
    </recommendedName>
</protein>
<name>A0AA39UWT5_9AGAR</name>
<dbReference type="Pfam" id="PF12171">
    <property type="entry name" value="zf-C2H2_jaz"/>
    <property type="match status" value="1"/>
</dbReference>
<sequence length="274" mass="31522">MYSRSPPQVYRLFSCEACEREFKSQTSLDEHYRGSPNHPNCFVCGRGFKNMDLCDTHHDEAHPRVVCSTCRITMYEHELSRHLKDSPRHPTCQFCPDALGFESDAEFSIHCQTMHAESYCVKCRRVFDDIKAHYLESVVHPKCERCQDSVGFADEMERTQHIQVMHSEALKVEPTPSLLRISYPHINEQEKANEIMVHSLIGESPNASTTSIARSKFVFSPFGDDDRVLPSLQCRHCFANPCHETTATMCGHVFCKRQVYNRDYIIDVALPSVR</sequence>
<dbReference type="InterPro" id="IPR022755">
    <property type="entry name" value="Znf_C2H2_jaz"/>
</dbReference>
<dbReference type="PROSITE" id="PS00028">
    <property type="entry name" value="ZINC_FINGER_C2H2_1"/>
    <property type="match status" value="1"/>
</dbReference>
<evidence type="ECO:0000256" key="4">
    <source>
        <dbReference type="PROSITE-ProRule" id="PRU00042"/>
    </source>
</evidence>
<evidence type="ECO:0000256" key="1">
    <source>
        <dbReference type="ARBA" id="ARBA00022723"/>
    </source>
</evidence>
<dbReference type="Proteomes" id="UP001175228">
    <property type="component" value="Unassembled WGS sequence"/>
</dbReference>
<evidence type="ECO:0000256" key="2">
    <source>
        <dbReference type="ARBA" id="ARBA00022771"/>
    </source>
</evidence>
<keyword evidence="7" id="KW-1185">Reference proteome</keyword>
<dbReference type="InterPro" id="IPR013087">
    <property type="entry name" value="Znf_C2H2_type"/>
</dbReference>
<dbReference type="SMART" id="SM00355">
    <property type="entry name" value="ZnF_C2H2"/>
    <property type="match status" value="5"/>
</dbReference>
<feature type="domain" description="C2H2-type" evidence="5">
    <location>
        <begin position="13"/>
        <end position="38"/>
    </location>
</feature>
<evidence type="ECO:0000313" key="7">
    <source>
        <dbReference type="Proteomes" id="UP001175228"/>
    </source>
</evidence>
<accession>A0AA39UWT5</accession>
<comment type="caution">
    <text evidence="6">The sequence shown here is derived from an EMBL/GenBank/DDBJ whole genome shotgun (WGS) entry which is preliminary data.</text>
</comment>
<dbReference type="AlphaFoldDB" id="A0AA39UWT5"/>
<evidence type="ECO:0000256" key="3">
    <source>
        <dbReference type="ARBA" id="ARBA00022833"/>
    </source>
</evidence>
<dbReference type="PROSITE" id="PS50157">
    <property type="entry name" value="ZINC_FINGER_C2H2_2"/>
    <property type="match status" value="1"/>
</dbReference>
<gene>
    <name evidence="6" type="ORF">EDD18DRAFT_1325873</name>
</gene>
<evidence type="ECO:0000313" key="6">
    <source>
        <dbReference type="EMBL" id="KAK0506728.1"/>
    </source>
</evidence>
<reference evidence="6" key="1">
    <citation type="submission" date="2023-06" db="EMBL/GenBank/DDBJ databases">
        <authorList>
            <consortium name="Lawrence Berkeley National Laboratory"/>
            <person name="Ahrendt S."/>
            <person name="Sahu N."/>
            <person name="Indic B."/>
            <person name="Wong-Bajracharya J."/>
            <person name="Merenyi Z."/>
            <person name="Ke H.-M."/>
            <person name="Monk M."/>
            <person name="Kocsube S."/>
            <person name="Drula E."/>
            <person name="Lipzen A."/>
            <person name="Balint B."/>
            <person name="Henrissat B."/>
            <person name="Andreopoulos B."/>
            <person name="Martin F.M."/>
            <person name="Harder C.B."/>
            <person name="Rigling D."/>
            <person name="Ford K.L."/>
            <person name="Foster G.D."/>
            <person name="Pangilinan J."/>
            <person name="Papanicolaou A."/>
            <person name="Barry K."/>
            <person name="LaButti K."/>
            <person name="Viragh M."/>
            <person name="Koriabine M."/>
            <person name="Yan M."/>
            <person name="Riley R."/>
            <person name="Champramary S."/>
            <person name="Plett K.L."/>
            <person name="Tsai I.J."/>
            <person name="Slot J."/>
            <person name="Sipos G."/>
            <person name="Plett J."/>
            <person name="Nagy L.G."/>
            <person name="Grigoriev I.V."/>
        </authorList>
    </citation>
    <scope>NUCLEOTIDE SEQUENCE</scope>
    <source>
        <strain evidence="6">HWK02</strain>
    </source>
</reference>
<organism evidence="6 7">
    <name type="scientific">Armillaria luteobubalina</name>
    <dbReference type="NCBI Taxonomy" id="153913"/>
    <lineage>
        <taxon>Eukaryota</taxon>
        <taxon>Fungi</taxon>
        <taxon>Dikarya</taxon>
        <taxon>Basidiomycota</taxon>
        <taxon>Agaricomycotina</taxon>
        <taxon>Agaricomycetes</taxon>
        <taxon>Agaricomycetidae</taxon>
        <taxon>Agaricales</taxon>
        <taxon>Marasmiineae</taxon>
        <taxon>Physalacriaceae</taxon>
        <taxon>Armillaria</taxon>
    </lineage>
</organism>
<keyword evidence="2 4" id="KW-0863">Zinc-finger</keyword>
<dbReference type="GO" id="GO:0008270">
    <property type="term" value="F:zinc ion binding"/>
    <property type="evidence" value="ECO:0007669"/>
    <property type="project" value="UniProtKB-KW"/>
</dbReference>
<proteinExistence type="predicted"/>
<evidence type="ECO:0000259" key="5">
    <source>
        <dbReference type="PROSITE" id="PS50157"/>
    </source>
</evidence>
<keyword evidence="3" id="KW-0862">Zinc</keyword>
<dbReference type="Gene3D" id="3.30.160.60">
    <property type="entry name" value="Classic Zinc Finger"/>
    <property type="match status" value="1"/>
</dbReference>